<evidence type="ECO:0000256" key="9">
    <source>
        <dbReference type="ARBA" id="ARBA00023065"/>
    </source>
</evidence>
<evidence type="ECO:0000256" key="2">
    <source>
        <dbReference type="ARBA" id="ARBA00009810"/>
    </source>
</evidence>
<dbReference type="Proteomes" id="UP000011717">
    <property type="component" value="Unassembled WGS sequence"/>
</dbReference>
<dbReference type="Gene3D" id="2.170.130.10">
    <property type="entry name" value="TonB-dependent receptor, plug domain"/>
    <property type="match status" value="1"/>
</dbReference>
<dbReference type="InterPro" id="IPR010105">
    <property type="entry name" value="TonB_sidphr_rcpt"/>
</dbReference>
<organism evidence="20 21">
    <name type="scientific">Pacificimonas flava</name>
    <dbReference type="NCBI Taxonomy" id="1234595"/>
    <lineage>
        <taxon>Bacteria</taxon>
        <taxon>Pseudomonadati</taxon>
        <taxon>Pseudomonadota</taxon>
        <taxon>Alphaproteobacteria</taxon>
        <taxon>Sphingomonadales</taxon>
        <taxon>Sphingosinicellaceae</taxon>
        <taxon>Pacificimonas</taxon>
    </lineage>
</organism>
<evidence type="ECO:0000259" key="19">
    <source>
        <dbReference type="Pfam" id="PF07715"/>
    </source>
</evidence>
<keyword evidence="5" id="KW-0410">Iron transport</keyword>
<keyword evidence="11 14" id="KW-0472">Membrane</keyword>
<dbReference type="NCBIfam" id="TIGR01783">
    <property type="entry name" value="TonB-siderophor"/>
    <property type="match status" value="1"/>
</dbReference>
<dbReference type="CDD" id="cd01347">
    <property type="entry name" value="ligand_gated_channel"/>
    <property type="match status" value="1"/>
</dbReference>
<comment type="caution">
    <text evidence="20">The sequence shown here is derived from an EMBL/GenBank/DDBJ whole genome shotgun (WGS) entry which is preliminary data.</text>
</comment>
<evidence type="ECO:0000313" key="20">
    <source>
        <dbReference type="EMBL" id="EMD83578.1"/>
    </source>
</evidence>
<evidence type="ECO:0000256" key="1">
    <source>
        <dbReference type="ARBA" id="ARBA00004571"/>
    </source>
</evidence>
<protein>
    <submittedName>
        <fullName evidence="20">Ferrichrome-iron receptor</fullName>
    </submittedName>
</protein>
<keyword evidence="9" id="KW-0406">Ion transport</keyword>
<dbReference type="InterPro" id="IPR000531">
    <property type="entry name" value="Beta-barrel_TonB"/>
</dbReference>
<dbReference type="GO" id="GO:0015891">
    <property type="term" value="P:siderophore transport"/>
    <property type="evidence" value="ECO:0007669"/>
    <property type="project" value="InterPro"/>
</dbReference>
<sequence length="776" mass="82729">MRRQGRRRRTIFAVPAAIGASSLLGLFLGLTGDGLGDLFAWLLVGFAPFTMAAVLLRRSPNLSRPYSGKTIAMNRFSQISIFALGISIASSVQAQEQQADDVIVVTAQRANETEVVNGGSAGVLGDKPAEDLPFAIRSYDESLILNQQPRSLGDVLENDPTIRTTYGFGNASEQFVIRGFTLFGDDVGLNGLYGITPRQLVAPELFESVQVLNGASAFLNGAAPGGSGLGGSVNLQLKRAGNTDLNRVTVSASENAHFGGSFDVARRFGQNGEWGVRLNAAYRDGEMSIDREDRRIQVVGGAIDYDSGPLRAALDLAFQNVRIDALRPKVTVGSATIPAVPDGDANYAQDFTYTEMRDVFGTLAVEYDLTDNALAYFRAGARDGREEGIYGGITVLDAPSGAANGTALFVPRTDNNEALEAGIRAKLGEAITHEFNFGGNASWQVNRNAYDFRYGPGFAGYATNIYDTPQVDLPSSTLVGGDLVDPFPIARTRLWSAFASDTIGMIEDRLQVTAGLRLQSINVKSYSYFVGDLATEYDESAVTPVIGVVLKPFDGLSLYGNRIEALQQGPTAPLDPALVSNPGEVLAPRKSLQYEVGGKLALGSLFVGLGAYRLERPGEGVLADGSFGYLGDQRHQGLEFTVNGDLTPSLRLIGGAALTDAELDSGNDVPGVPEYTANADIDWDLGFVPGATITARAVHTGPQWVDAANTLELDSWTRIDLGARYVFAAGDTPVTLRLSADNITNEKYWASAFDAFSAALLQGTPRTIKASISADF</sequence>
<dbReference type="PANTHER" id="PTHR32552:SF82">
    <property type="entry name" value="FCUA PROTEIN"/>
    <property type="match status" value="1"/>
</dbReference>
<evidence type="ECO:0000256" key="11">
    <source>
        <dbReference type="ARBA" id="ARBA00023136"/>
    </source>
</evidence>
<dbReference type="Gene3D" id="2.40.170.20">
    <property type="entry name" value="TonB-dependent receptor, beta-barrel domain"/>
    <property type="match status" value="1"/>
</dbReference>
<evidence type="ECO:0000256" key="5">
    <source>
        <dbReference type="ARBA" id="ARBA00022496"/>
    </source>
</evidence>
<evidence type="ECO:0000256" key="13">
    <source>
        <dbReference type="ARBA" id="ARBA00023237"/>
    </source>
</evidence>
<dbReference type="GO" id="GO:0015344">
    <property type="term" value="F:siderophore uptake transmembrane transporter activity"/>
    <property type="evidence" value="ECO:0007669"/>
    <property type="project" value="TreeGrafter"/>
</dbReference>
<dbReference type="Pfam" id="PF00593">
    <property type="entry name" value="TonB_dep_Rec_b-barrel"/>
    <property type="match status" value="1"/>
</dbReference>
<feature type="transmembrane region" description="Helical" evidence="17">
    <location>
        <begin position="76"/>
        <end position="94"/>
    </location>
</feature>
<dbReference type="PATRIC" id="fig|1234595.3.peg.1481"/>
<dbReference type="InterPro" id="IPR012910">
    <property type="entry name" value="Plug_dom"/>
</dbReference>
<keyword evidence="8" id="KW-0408">Iron</keyword>
<evidence type="ECO:0000256" key="3">
    <source>
        <dbReference type="ARBA" id="ARBA00022448"/>
    </source>
</evidence>
<dbReference type="EMBL" id="AMRV01000003">
    <property type="protein sequence ID" value="EMD83578.1"/>
    <property type="molecule type" value="Genomic_DNA"/>
</dbReference>
<comment type="subcellular location">
    <subcellularLocation>
        <location evidence="1 14">Cell outer membrane</location>
        <topology evidence="1 14">Multi-pass membrane protein</topology>
    </subcellularLocation>
</comment>
<dbReference type="PROSITE" id="PS01156">
    <property type="entry name" value="TONB_DEPENDENT_REC_2"/>
    <property type="match status" value="1"/>
</dbReference>
<reference evidence="20 21" key="1">
    <citation type="journal article" date="2013" name="Genome Announc.">
        <title>Draft Genome Sequence of Strain JLT2015T, Belonging to the Family Sphingomonadaceae of the Alphaproteobacteria.</title>
        <authorList>
            <person name="Tang K."/>
            <person name="Liu K."/>
            <person name="Li S."/>
            <person name="Jiao N."/>
        </authorList>
    </citation>
    <scope>NUCLEOTIDE SEQUENCE [LARGE SCALE GENOMIC DNA]</scope>
    <source>
        <strain evidence="20 21">JLT2015</strain>
    </source>
</reference>
<gene>
    <name evidence="20" type="ORF">C725_1479</name>
</gene>
<name>M2U6F2_9SPHN</name>
<dbReference type="GO" id="GO:0009279">
    <property type="term" value="C:cell outer membrane"/>
    <property type="evidence" value="ECO:0007669"/>
    <property type="project" value="UniProtKB-SubCell"/>
</dbReference>
<dbReference type="GO" id="GO:0038023">
    <property type="term" value="F:signaling receptor activity"/>
    <property type="evidence" value="ECO:0007669"/>
    <property type="project" value="InterPro"/>
</dbReference>
<comment type="similarity">
    <text evidence="2 14 16">Belongs to the TonB-dependent receptor family.</text>
</comment>
<keyword evidence="7" id="KW-0732">Signal</keyword>
<keyword evidence="12 20" id="KW-0675">Receptor</keyword>
<feature type="domain" description="TonB-dependent receptor-like beta-barrel" evidence="18">
    <location>
        <begin position="339"/>
        <end position="743"/>
    </location>
</feature>
<evidence type="ECO:0000256" key="17">
    <source>
        <dbReference type="SAM" id="Phobius"/>
    </source>
</evidence>
<keyword evidence="6 14" id="KW-0812">Transmembrane</keyword>
<keyword evidence="4 14" id="KW-1134">Transmembrane beta strand</keyword>
<keyword evidence="13 14" id="KW-0998">Cell outer membrane</keyword>
<evidence type="ECO:0000256" key="8">
    <source>
        <dbReference type="ARBA" id="ARBA00023004"/>
    </source>
</evidence>
<dbReference type="AlphaFoldDB" id="M2U6F2"/>
<dbReference type="InterPro" id="IPR037066">
    <property type="entry name" value="Plug_dom_sf"/>
</dbReference>
<evidence type="ECO:0000259" key="18">
    <source>
        <dbReference type="Pfam" id="PF00593"/>
    </source>
</evidence>
<evidence type="ECO:0000256" key="14">
    <source>
        <dbReference type="PROSITE-ProRule" id="PRU01360"/>
    </source>
</evidence>
<evidence type="ECO:0000256" key="12">
    <source>
        <dbReference type="ARBA" id="ARBA00023170"/>
    </source>
</evidence>
<dbReference type="InterPro" id="IPR036942">
    <property type="entry name" value="Beta-barrel_TonB_sf"/>
</dbReference>
<accession>M2U6F2</accession>
<feature type="transmembrane region" description="Helical" evidence="17">
    <location>
        <begin position="38"/>
        <end position="56"/>
    </location>
</feature>
<dbReference type="PROSITE" id="PS52016">
    <property type="entry name" value="TONB_DEPENDENT_REC_3"/>
    <property type="match status" value="1"/>
</dbReference>
<evidence type="ECO:0000256" key="4">
    <source>
        <dbReference type="ARBA" id="ARBA00022452"/>
    </source>
</evidence>
<evidence type="ECO:0000256" key="7">
    <source>
        <dbReference type="ARBA" id="ARBA00022729"/>
    </source>
</evidence>
<keyword evidence="21" id="KW-1185">Reference proteome</keyword>
<keyword evidence="17" id="KW-1133">Transmembrane helix</keyword>
<evidence type="ECO:0000313" key="21">
    <source>
        <dbReference type="Proteomes" id="UP000011717"/>
    </source>
</evidence>
<evidence type="ECO:0000256" key="15">
    <source>
        <dbReference type="PROSITE-ProRule" id="PRU10144"/>
    </source>
</evidence>
<keyword evidence="10 16" id="KW-0798">TonB box</keyword>
<feature type="transmembrane region" description="Helical" evidence="17">
    <location>
        <begin position="12"/>
        <end position="32"/>
    </location>
</feature>
<evidence type="ECO:0000256" key="6">
    <source>
        <dbReference type="ARBA" id="ARBA00022692"/>
    </source>
</evidence>
<dbReference type="Pfam" id="PF07715">
    <property type="entry name" value="Plug"/>
    <property type="match status" value="1"/>
</dbReference>
<keyword evidence="3 14" id="KW-0813">Transport</keyword>
<proteinExistence type="inferred from homology"/>
<dbReference type="PANTHER" id="PTHR32552">
    <property type="entry name" value="FERRICHROME IRON RECEPTOR-RELATED"/>
    <property type="match status" value="1"/>
</dbReference>
<feature type="domain" description="TonB-dependent receptor plug" evidence="19">
    <location>
        <begin position="129"/>
        <end position="226"/>
    </location>
</feature>
<dbReference type="SUPFAM" id="SSF56935">
    <property type="entry name" value="Porins"/>
    <property type="match status" value="1"/>
</dbReference>
<evidence type="ECO:0000256" key="16">
    <source>
        <dbReference type="RuleBase" id="RU003357"/>
    </source>
</evidence>
<evidence type="ECO:0000256" key="10">
    <source>
        <dbReference type="ARBA" id="ARBA00023077"/>
    </source>
</evidence>
<feature type="short sequence motif" description="TonB C-terminal box" evidence="15">
    <location>
        <begin position="759"/>
        <end position="776"/>
    </location>
</feature>
<dbReference type="RefSeq" id="WP_008601427.1">
    <property type="nucleotide sequence ID" value="NZ_AMRV01000003.1"/>
</dbReference>
<dbReference type="InterPro" id="IPR010917">
    <property type="entry name" value="TonB_rcpt_CS"/>
</dbReference>
<dbReference type="InterPro" id="IPR039426">
    <property type="entry name" value="TonB-dep_rcpt-like"/>
</dbReference>